<dbReference type="EMBL" id="BAABWH010000009">
    <property type="protein sequence ID" value="GAA6146645.1"/>
    <property type="molecule type" value="Genomic_DNA"/>
</dbReference>
<protein>
    <submittedName>
        <fullName evidence="2">YdbL family protein</fullName>
    </submittedName>
</protein>
<evidence type="ECO:0000313" key="2">
    <source>
        <dbReference type="EMBL" id="GAA6146645.1"/>
    </source>
</evidence>
<dbReference type="Pfam" id="PF07027">
    <property type="entry name" value="DUF1318"/>
    <property type="match status" value="1"/>
</dbReference>
<reference evidence="2 3" key="1">
    <citation type="submission" date="2024-04" db="EMBL/GenBank/DDBJ databases">
        <title>Draft genome sequence of Thalassolituus maritimus NBRC 116585.</title>
        <authorList>
            <person name="Miyakawa T."/>
            <person name="Kusuya Y."/>
            <person name="Miura T."/>
        </authorList>
    </citation>
    <scope>NUCLEOTIDE SEQUENCE [LARGE SCALE GENOMIC DNA]</scope>
    <source>
        <strain evidence="2 3">5NW40-0001</strain>
    </source>
</reference>
<comment type="caution">
    <text evidence="2">The sequence shown here is derived from an EMBL/GenBank/DDBJ whole genome shotgun (WGS) entry which is preliminary data.</text>
</comment>
<dbReference type="InterPro" id="IPR008309">
    <property type="entry name" value="YdbL"/>
</dbReference>
<dbReference type="RefSeq" id="WP_353295866.1">
    <property type="nucleotide sequence ID" value="NZ_BAABWH010000009.1"/>
</dbReference>
<name>A0ABQ0A2L7_9GAMM</name>
<evidence type="ECO:0000313" key="3">
    <source>
        <dbReference type="Proteomes" id="UP001481413"/>
    </source>
</evidence>
<organism evidence="2 3">
    <name type="scientific">Thalassolituus maritimus</name>
    <dbReference type="NCBI Taxonomy" id="484498"/>
    <lineage>
        <taxon>Bacteria</taxon>
        <taxon>Pseudomonadati</taxon>
        <taxon>Pseudomonadota</taxon>
        <taxon>Gammaproteobacteria</taxon>
        <taxon>Oceanospirillales</taxon>
        <taxon>Oceanospirillaceae</taxon>
        <taxon>Thalassolituus</taxon>
    </lineage>
</organism>
<feature type="signal peptide" evidence="1">
    <location>
        <begin position="1"/>
        <end position="21"/>
    </location>
</feature>
<gene>
    <name evidence="2" type="ORF">NBRC116585_27630</name>
</gene>
<proteinExistence type="predicted"/>
<accession>A0ABQ0A2L7</accession>
<dbReference type="PIRSF" id="PIRSF025560">
    <property type="entry name" value="UCP025560"/>
    <property type="match status" value="1"/>
</dbReference>
<sequence>MTMKTLITLISGLLLSVVVTAMELDDAKNMGLVGEAPNGYLGLVSTDSPEAAALIVEINAKRKVRYQEIANKQNTQLVNIERIAGEKLIEKAQGNGEFYMDDQGQWQR</sequence>
<dbReference type="Proteomes" id="UP001481413">
    <property type="component" value="Unassembled WGS sequence"/>
</dbReference>
<keyword evidence="1" id="KW-0732">Signal</keyword>
<evidence type="ECO:0000256" key="1">
    <source>
        <dbReference type="SAM" id="SignalP"/>
    </source>
</evidence>
<feature type="chain" id="PRO_5047090315" evidence="1">
    <location>
        <begin position="22"/>
        <end position="108"/>
    </location>
</feature>
<keyword evidence="3" id="KW-1185">Reference proteome</keyword>